<dbReference type="AlphaFoldDB" id="A0A7X3SJL3"/>
<keyword evidence="2" id="KW-1185">Reference proteome</keyword>
<protein>
    <submittedName>
        <fullName evidence="1">Uncharacterized protein</fullName>
    </submittedName>
</protein>
<evidence type="ECO:0000313" key="1">
    <source>
        <dbReference type="EMBL" id="MXP76495.1"/>
    </source>
</evidence>
<reference evidence="1 2" key="1">
    <citation type="submission" date="2019-12" db="EMBL/GenBank/DDBJ databases">
        <title>Sporaefaciens musculi gen. nov., sp. nov., a novel bacterium isolated from the caecum of an obese mouse.</title>
        <authorList>
            <person name="Rasmussen T.S."/>
            <person name="Streidl T."/>
            <person name="Hitch T.C.A."/>
            <person name="Wortmann E."/>
            <person name="Deptula P."/>
            <person name="Hansen M."/>
            <person name="Nielsen D.S."/>
            <person name="Clavel T."/>
            <person name="Vogensen F.K."/>
        </authorList>
    </citation>
    <scope>NUCLEOTIDE SEQUENCE [LARGE SCALE GENOMIC DNA]</scope>
    <source>
        <strain evidence="1 2">WCA-9-b2</strain>
    </source>
</reference>
<name>A0A7X3SJL3_9FIRM</name>
<sequence>MKMFHLLGSKNLDLPYSNDVWGIERLLKEKFNIFIKELKEFNQVHYSENMENTIEDIKISTEGIISAIHKYLLGDITGACITFNNVVEKSEFAIKRISEYYGKYVLRTYYRARLRSDKKREF</sequence>
<dbReference type="RefSeq" id="WP_159751625.1">
    <property type="nucleotide sequence ID" value="NZ_WUQX01000001.1"/>
</dbReference>
<proteinExistence type="predicted"/>
<dbReference type="EMBL" id="WUQX01000001">
    <property type="protein sequence ID" value="MXP76495.1"/>
    <property type="molecule type" value="Genomic_DNA"/>
</dbReference>
<organism evidence="1 2">
    <name type="scientific">Sporofaciens musculi</name>
    <dbReference type="NCBI Taxonomy" id="2681861"/>
    <lineage>
        <taxon>Bacteria</taxon>
        <taxon>Bacillati</taxon>
        <taxon>Bacillota</taxon>
        <taxon>Clostridia</taxon>
        <taxon>Lachnospirales</taxon>
        <taxon>Lachnospiraceae</taxon>
        <taxon>Sporofaciens</taxon>
    </lineage>
</organism>
<evidence type="ECO:0000313" key="2">
    <source>
        <dbReference type="Proteomes" id="UP000460412"/>
    </source>
</evidence>
<accession>A0A7X3SJL3</accession>
<dbReference type="Proteomes" id="UP000460412">
    <property type="component" value="Unassembled WGS sequence"/>
</dbReference>
<comment type="caution">
    <text evidence="1">The sequence shown here is derived from an EMBL/GenBank/DDBJ whole genome shotgun (WGS) entry which is preliminary data.</text>
</comment>
<gene>
    <name evidence="1" type="ORF">GN277_14150</name>
</gene>